<dbReference type="Pfam" id="PF16531">
    <property type="entry name" value="SAS-6_N"/>
    <property type="match status" value="1"/>
</dbReference>
<dbReference type="OrthoDB" id="284211at2759"/>
<proteinExistence type="predicted"/>
<dbReference type="InterPro" id="IPR032396">
    <property type="entry name" value="SAS-6_N"/>
</dbReference>
<feature type="coiled-coil region" evidence="1">
    <location>
        <begin position="165"/>
        <end position="192"/>
    </location>
</feature>
<gene>
    <name evidence="3" type="ORF">PSON_ATCC_30995.1.T0520337</name>
</gene>
<evidence type="ECO:0000313" key="3">
    <source>
        <dbReference type="EMBL" id="CAD8088397.1"/>
    </source>
</evidence>
<dbReference type="Proteomes" id="UP000692954">
    <property type="component" value="Unassembled WGS sequence"/>
</dbReference>
<dbReference type="AlphaFoldDB" id="A0A8S1N4W2"/>
<dbReference type="PANTHER" id="PTHR34230">
    <property type="entry name" value="ASSEMBLY ABNORMAL PROTEIN 6, PUTATIVE-RELATED"/>
    <property type="match status" value="1"/>
</dbReference>
<name>A0A8S1N4W2_9CILI</name>
<keyword evidence="4" id="KW-1185">Reference proteome</keyword>
<sequence>MLKNTPSKVTLNYQETQEETDHEGFTLIYEQEIVCQIVVDDGEQQQTQETLNVRVLILGSEQTLDKMKIELSCENDLFFHFIHDVTEETFQQIKEGQQLTASFIDYPAICVKCLDKAHKDPNKYSAVLRITQDGDAVIEIIQHTEYKNVELIQFQFVSLPEESIRMAITKKYQKVKQKLQQMENKLKDINDVVKVKNPQLLLQMQRMNR</sequence>
<comment type="caution">
    <text evidence="3">The sequence shown here is derived from an EMBL/GenBank/DDBJ whole genome shotgun (WGS) entry which is preliminary data.</text>
</comment>
<keyword evidence="1" id="KW-0175">Coiled coil</keyword>
<evidence type="ECO:0000313" key="4">
    <source>
        <dbReference type="Proteomes" id="UP000692954"/>
    </source>
</evidence>
<reference evidence="3" key="1">
    <citation type="submission" date="2021-01" db="EMBL/GenBank/DDBJ databases">
        <authorList>
            <consortium name="Genoscope - CEA"/>
            <person name="William W."/>
        </authorList>
    </citation>
    <scope>NUCLEOTIDE SEQUENCE</scope>
</reference>
<evidence type="ECO:0000259" key="2">
    <source>
        <dbReference type="Pfam" id="PF16531"/>
    </source>
</evidence>
<evidence type="ECO:0000256" key="1">
    <source>
        <dbReference type="SAM" id="Coils"/>
    </source>
</evidence>
<protein>
    <recommendedName>
        <fullName evidence="2">Spindle assembly abnormal protein 6 N-terminal domain-containing protein</fullName>
    </recommendedName>
</protein>
<accession>A0A8S1N4W2</accession>
<feature type="domain" description="Spindle assembly abnormal protein 6 N-terminal" evidence="2">
    <location>
        <begin position="28"/>
        <end position="156"/>
    </location>
</feature>
<dbReference type="PANTHER" id="PTHR34230:SF2">
    <property type="entry name" value="SPINDLE ASSEMBLY ABNORMAL PROTEIN 6 N-TERMINAL DOMAIN-CONTAINING PROTEIN"/>
    <property type="match status" value="1"/>
</dbReference>
<dbReference type="EMBL" id="CAJJDN010000052">
    <property type="protein sequence ID" value="CAD8088397.1"/>
    <property type="molecule type" value="Genomic_DNA"/>
</dbReference>
<organism evidence="3 4">
    <name type="scientific">Paramecium sonneborni</name>
    <dbReference type="NCBI Taxonomy" id="65129"/>
    <lineage>
        <taxon>Eukaryota</taxon>
        <taxon>Sar</taxon>
        <taxon>Alveolata</taxon>
        <taxon>Ciliophora</taxon>
        <taxon>Intramacronucleata</taxon>
        <taxon>Oligohymenophorea</taxon>
        <taxon>Peniculida</taxon>
        <taxon>Parameciidae</taxon>
        <taxon>Paramecium</taxon>
    </lineage>
</organism>
<dbReference type="CDD" id="cd10142">
    <property type="entry name" value="HD_SAS6_N"/>
    <property type="match status" value="1"/>
</dbReference>